<dbReference type="InterPro" id="IPR036259">
    <property type="entry name" value="MFS_trans_sf"/>
</dbReference>
<keyword evidence="3 6" id="KW-0812">Transmembrane</keyword>
<gene>
    <name evidence="8" type="ORF">H4W30_002731</name>
</gene>
<feature type="transmembrane region" description="Helical" evidence="6">
    <location>
        <begin position="21"/>
        <end position="44"/>
    </location>
</feature>
<feature type="transmembrane region" description="Helical" evidence="6">
    <location>
        <begin position="221"/>
        <end position="240"/>
    </location>
</feature>
<dbReference type="Pfam" id="PF07690">
    <property type="entry name" value="MFS_1"/>
    <property type="match status" value="2"/>
</dbReference>
<feature type="transmembrane region" description="Helical" evidence="6">
    <location>
        <begin position="283"/>
        <end position="301"/>
    </location>
</feature>
<dbReference type="EMBL" id="JADBEJ010000004">
    <property type="protein sequence ID" value="MBE1575684.1"/>
    <property type="molecule type" value="Genomic_DNA"/>
</dbReference>
<dbReference type="CDD" id="cd06173">
    <property type="entry name" value="MFS_MefA_like"/>
    <property type="match status" value="1"/>
</dbReference>
<evidence type="ECO:0000313" key="9">
    <source>
        <dbReference type="Proteomes" id="UP000656548"/>
    </source>
</evidence>
<comment type="subcellular location">
    <subcellularLocation>
        <location evidence="1">Cell membrane</location>
        <topology evidence="1">Multi-pass membrane protein</topology>
    </subcellularLocation>
</comment>
<evidence type="ECO:0000313" key="8">
    <source>
        <dbReference type="EMBL" id="MBE1575684.1"/>
    </source>
</evidence>
<evidence type="ECO:0000256" key="3">
    <source>
        <dbReference type="ARBA" id="ARBA00022692"/>
    </source>
</evidence>
<evidence type="ECO:0000259" key="7">
    <source>
        <dbReference type="PROSITE" id="PS50850"/>
    </source>
</evidence>
<dbReference type="PANTHER" id="PTHR23513:SF11">
    <property type="entry name" value="STAPHYLOFERRIN A TRANSPORTER"/>
    <property type="match status" value="1"/>
</dbReference>
<dbReference type="RefSeq" id="WP_192743150.1">
    <property type="nucleotide sequence ID" value="NZ_JADBEJ010000004.1"/>
</dbReference>
<sequence>MKTNAAPRMTAALANREFRALWLAEVQSLIGDQLTIVALAILVYDRTGSALLSAVVYSLTFLPALAGGLGLSQLADRYPRRTVLVVSSLIQGVLIAIMAIPGTPLALLCGLVVLARLVNAPGNAAQNALTREVFTDDDLYLKSQDIRGISTNTAMLLGLAGGGLLVSQVGVSWALALDAATFLLSAALVRFSVSRRAAASDGTGSWFGAVKQVFGNRHLRVLVWFSWLVGLAVVPEGLAAPLAAEMGVGKQAVGWLLAADPLGFVIGAFLLSRFVSAEQRRKLLGVLAALPMVALIAFALQPGLIPALLLLAAAGAAGAYLITVSATFITWVPNELRGGAGGVYRTGLRVAQGVGAGLGGLAADRLGAATSAIALAGVVGLLLAVLVALSWGHVNGSSPEPLLS</sequence>
<feature type="transmembrane region" description="Helical" evidence="6">
    <location>
        <begin position="165"/>
        <end position="189"/>
    </location>
</feature>
<name>A0ABR9L4M2_9PSEU</name>
<feature type="transmembrane region" description="Helical" evidence="6">
    <location>
        <begin position="307"/>
        <end position="332"/>
    </location>
</feature>
<protein>
    <submittedName>
        <fullName evidence="8">MFS family arabinose efflux permease</fullName>
    </submittedName>
</protein>
<dbReference type="InterPro" id="IPR020846">
    <property type="entry name" value="MFS_dom"/>
</dbReference>
<keyword evidence="4 6" id="KW-1133">Transmembrane helix</keyword>
<evidence type="ECO:0000256" key="6">
    <source>
        <dbReference type="SAM" id="Phobius"/>
    </source>
</evidence>
<comment type="caution">
    <text evidence="8">The sequence shown here is derived from an EMBL/GenBank/DDBJ whole genome shotgun (WGS) entry which is preliminary data.</text>
</comment>
<reference evidence="8 9" key="1">
    <citation type="submission" date="2020-10" db="EMBL/GenBank/DDBJ databases">
        <title>Sequencing the genomes of 1000 actinobacteria strains.</title>
        <authorList>
            <person name="Klenk H.-P."/>
        </authorList>
    </citation>
    <scope>NUCLEOTIDE SEQUENCE [LARGE SCALE GENOMIC DNA]</scope>
    <source>
        <strain evidence="8 9">DSM 46661</strain>
    </source>
</reference>
<feature type="transmembrane region" description="Helical" evidence="6">
    <location>
        <begin position="372"/>
        <end position="394"/>
    </location>
</feature>
<proteinExistence type="predicted"/>
<keyword evidence="2" id="KW-1003">Cell membrane</keyword>
<dbReference type="Proteomes" id="UP000656548">
    <property type="component" value="Unassembled WGS sequence"/>
</dbReference>
<dbReference type="Gene3D" id="1.20.1250.20">
    <property type="entry name" value="MFS general substrate transporter like domains"/>
    <property type="match status" value="2"/>
</dbReference>
<accession>A0ABR9L4M2</accession>
<dbReference type="PANTHER" id="PTHR23513">
    <property type="entry name" value="INTEGRAL MEMBRANE EFFLUX PROTEIN-RELATED"/>
    <property type="match status" value="1"/>
</dbReference>
<feature type="transmembrane region" description="Helical" evidence="6">
    <location>
        <begin position="50"/>
        <end position="71"/>
    </location>
</feature>
<dbReference type="PROSITE" id="PS50850">
    <property type="entry name" value="MFS"/>
    <property type="match status" value="1"/>
</dbReference>
<evidence type="ECO:0000256" key="4">
    <source>
        <dbReference type="ARBA" id="ARBA00022989"/>
    </source>
</evidence>
<evidence type="ECO:0000256" key="2">
    <source>
        <dbReference type="ARBA" id="ARBA00022475"/>
    </source>
</evidence>
<feature type="transmembrane region" description="Helical" evidence="6">
    <location>
        <begin position="252"/>
        <end position="271"/>
    </location>
</feature>
<dbReference type="InterPro" id="IPR011701">
    <property type="entry name" value="MFS"/>
</dbReference>
<evidence type="ECO:0000256" key="1">
    <source>
        <dbReference type="ARBA" id="ARBA00004651"/>
    </source>
</evidence>
<organism evidence="8 9">
    <name type="scientific">Amycolatopsis roodepoortensis</name>
    <dbReference type="NCBI Taxonomy" id="700274"/>
    <lineage>
        <taxon>Bacteria</taxon>
        <taxon>Bacillati</taxon>
        <taxon>Actinomycetota</taxon>
        <taxon>Actinomycetes</taxon>
        <taxon>Pseudonocardiales</taxon>
        <taxon>Pseudonocardiaceae</taxon>
        <taxon>Amycolatopsis</taxon>
    </lineage>
</organism>
<feature type="domain" description="Major facilitator superfamily (MFS) profile" evidence="7">
    <location>
        <begin position="216"/>
        <end position="404"/>
    </location>
</feature>
<keyword evidence="9" id="KW-1185">Reference proteome</keyword>
<dbReference type="SUPFAM" id="SSF103473">
    <property type="entry name" value="MFS general substrate transporter"/>
    <property type="match status" value="1"/>
</dbReference>
<feature type="transmembrane region" description="Helical" evidence="6">
    <location>
        <begin position="83"/>
        <end position="114"/>
    </location>
</feature>
<keyword evidence="5 6" id="KW-0472">Membrane</keyword>
<evidence type="ECO:0000256" key="5">
    <source>
        <dbReference type="ARBA" id="ARBA00023136"/>
    </source>
</evidence>